<feature type="domain" description="MIR" evidence="1">
    <location>
        <begin position="158"/>
        <end position="215"/>
    </location>
</feature>
<dbReference type="VEuPathDB" id="FungiDB:RhiirFUN_016054"/>
<feature type="domain" description="MIR" evidence="1">
    <location>
        <begin position="288"/>
        <end position="341"/>
    </location>
</feature>
<accession>A0A915ZUM0</accession>
<comment type="caution">
    <text evidence="2">The sequence shown here is derived from an EMBL/GenBank/DDBJ whole genome shotgun (WGS) entry which is preliminary data.</text>
</comment>
<dbReference type="PROSITE" id="PS50919">
    <property type="entry name" value="MIR"/>
    <property type="match status" value="3"/>
</dbReference>
<dbReference type="CDD" id="cd23263">
    <property type="entry name" value="beta-trefoil_MIR"/>
    <property type="match status" value="1"/>
</dbReference>
<dbReference type="EMBL" id="CAGKOT010000059">
    <property type="protein sequence ID" value="CAB5387799.1"/>
    <property type="molecule type" value="Genomic_DNA"/>
</dbReference>
<feature type="domain" description="MIR" evidence="1">
    <location>
        <begin position="223"/>
        <end position="280"/>
    </location>
</feature>
<evidence type="ECO:0000313" key="2">
    <source>
        <dbReference type="EMBL" id="CAB5387799.1"/>
    </source>
</evidence>
<dbReference type="InterPro" id="IPR016093">
    <property type="entry name" value="MIR_motif"/>
</dbReference>
<gene>
    <name evidence="2" type="ORF">CHRIB12_LOCUS20320</name>
</gene>
<protein>
    <recommendedName>
        <fullName evidence="1">MIR domain-containing protein</fullName>
    </recommendedName>
</protein>
<sequence length="342" mass="38877">MMKFAVKEWAELISGPISMKVQDQRIFKHADLPAVKDKLSITLRLKIHKHSSDWSTVFHKGTEHLIRTPTLLLIPNKSSLHARFTGNWDNIYLDGEWAGFYCIEKVKTHKAVFNDGPLHIGRAIRHNGFNGEISNVRYFNWRLSPEEVMEDFINESQRKPIVYGSKIALKHLSTGKYLSTKGVKYDFGPNNQQYMIICNGQEIDTENDVWTLIETSDKGINEGDPVSLNNIIGFKHKSTGYYLHSHNTYNGKVTPISKQQQVTLRPGEIGVDDEWLIRRYNPTTSYDTGHLMNGDIIGLFHNKTNKSALYSHAVLLGDGSQEVSCSGDGSESNNKWRIELVN</sequence>
<dbReference type="PANTHER" id="PTHR46809">
    <property type="entry name" value="STROMAL CELL-DERIVED FACTOR 2-LIKE PROTEIN"/>
    <property type="match status" value="1"/>
</dbReference>
<name>A0A915ZUM0_9GLOM</name>
<evidence type="ECO:0000259" key="1">
    <source>
        <dbReference type="PROSITE" id="PS50919"/>
    </source>
</evidence>
<dbReference type="SMART" id="SM00472">
    <property type="entry name" value="MIR"/>
    <property type="match status" value="3"/>
</dbReference>
<dbReference type="Pfam" id="PF02815">
    <property type="entry name" value="MIR"/>
    <property type="match status" value="1"/>
</dbReference>
<reference evidence="2" key="1">
    <citation type="submission" date="2020-05" db="EMBL/GenBank/DDBJ databases">
        <authorList>
            <person name="Rincon C."/>
            <person name="Sanders R I."/>
            <person name="Robbins C."/>
            <person name="Chaturvedi A."/>
        </authorList>
    </citation>
    <scope>NUCLEOTIDE SEQUENCE</scope>
    <source>
        <strain evidence="2">CHB12</strain>
    </source>
</reference>
<organism evidence="2 3">
    <name type="scientific">Rhizophagus irregularis</name>
    <dbReference type="NCBI Taxonomy" id="588596"/>
    <lineage>
        <taxon>Eukaryota</taxon>
        <taxon>Fungi</taxon>
        <taxon>Fungi incertae sedis</taxon>
        <taxon>Mucoromycota</taxon>
        <taxon>Glomeromycotina</taxon>
        <taxon>Glomeromycetes</taxon>
        <taxon>Glomerales</taxon>
        <taxon>Glomeraceae</taxon>
        <taxon>Rhizophagus</taxon>
    </lineage>
</organism>
<dbReference type="OrthoDB" id="5588846at2759"/>
<dbReference type="PANTHER" id="PTHR46809:SF2">
    <property type="entry name" value="GH21273P"/>
    <property type="match status" value="1"/>
</dbReference>
<dbReference type="Proteomes" id="UP000684084">
    <property type="component" value="Unassembled WGS sequence"/>
</dbReference>
<proteinExistence type="predicted"/>
<evidence type="ECO:0000313" key="3">
    <source>
        <dbReference type="Proteomes" id="UP000684084"/>
    </source>
</evidence>
<dbReference type="AlphaFoldDB" id="A0A915ZUM0"/>